<protein>
    <submittedName>
        <fullName evidence="4">Podoplanin</fullName>
    </submittedName>
</protein>
<dbReference type="Proteomes" id="UP000558488">
    <property type="component" value="Unassembled WGS sequence"/>
</dbReference>
<dbReference type="GO" id="GO:0016324">
    <property type="term" value="C:apical plasma membrane"/>
    <property type="evidence" value="ECO:0007669"/>
    <property type="project" value="TreeGrafter"/>
</dbReference>
<comment type="caution">
    <text evidence="4">The sequence shown here is derived from an EMBL/GenBank/DDBJ whole genome shotgun (WGS) entry which is preliminary data.</text>
</comment>
<evidence type="ECO:0000256" key="1">
    <source>
        <dbReference type="SAM" id="MobiDB-lite"/>
    </source>
</evidence>
<accession>A0A7J8AA26</accession>
<proteinExistence type="predicted"/>
<evidence type="ECO:0000313" key="4">
    <source>
        <dbReference type="EMBL" id="KAF6383188.1"/>
    </source>
</evidence>
<dbReference type="GO" id="GO:1901731">
    <property type="term" value="P:positive regulation of platelet aggregation"/>
    <property type="evidence" value="ECO:0007669"/>
    <property type="project" value="TreeGrafter"/>
</dbReference>
<evidence type="ECO:0000313" key="5">
    <source>
        <dbReference type="Proteomes" id="UP000558488"/>
    </source>
</evidence>
<dbReference type="PANTHER" id="PTHR47390:SF1">
    <property type="entry name" value="PODOPLANIN"/>
    <property type="match status" value="1"/>
</dbReference>
<feature type="transmembrane region" description="Helical" evidence="2">
    <location>
        <begin position="126"/>
        <end position="148"/>
    </location>
</feature>
<dbReference type="GO" id="GO:0007155">
    <property type="term" value="P:cell adhesion"/>
    <property type="evidence" value="ECO:0007669"/>
    <property type="project" value="TreeGrafter"/>
</dbReference>
<dbReference type="InterPro" id="IPR052684">
    <property type="entry name" value="Podoplanin_domain"/>
</dbReference>
<dbReference type="PANTHER" id="PTHR47390">
    <property type="entry name" value="PODOPLANIN"/>
    <property type="match status" value="1"/>
</dbReference>
<feature type="compositionally biased region" description="Polar residues" evidence="1">
    <location>
        <begin position="63"/>
        <end position="72"/>
    </location>
</feature>
<dbReference type="EMBL" id="JACAGB010000002">
    <property type="protein sequence ID" value="KAF6383188.1"/>
    <property type="molecule type" value="Genomic_DNA"/>
</dbReference>
<keyword evidence="2" id="KW-1133">Transmembrane helix</keyword>
<dbReference type="GO" id="GO:0016323">
    <property type="term" value="C:basolateral plasma membrane"/>
    <property type="evidence" value="ECO:0007669"/>
    <property type="project" value="TreeGrafter"/>
</dbReference>
<keyword evidence="3" id="KW-0732">Signal</keyword>
<keyword evidence="5" id="KW-1185">Reference proteome</keyword>
<feature type="region of interest" description="Disordered" evidence="1">
    <location>
        <begin position="29"/>
        <end position="121"/>
    </location>
</feature>
<evidence type="ECO:0000256" key="3">
    <source>
        <dbReference type="SAM" id="SignalP"/>
    </source>
</evidence>
<sequence>MWKVPVPVLLLVCGSALLWAPAGEASTVLPEDDVTTPSSMVTPGVDDSTMTPATSRQSHKPADSTSQVPTNAKHTDIPIEDLPTTESTSHPPEGASSTTALNEASSHPRGDTHTTGTKDGFSTGTLIGIIAGALLGIGFIAVITIVAVRKMSGRYSP</sequence>
<keyword evidence="2" id="KW-0812">Transmembrane</keyword>
<organism evidence="4 5">
    <name type="scientific">Pipistrellus kuhlii</name>
    <name type="common">Kuhl's pipistrelle</name>
    <dbReference type="NCBI Taxonomy" id="59472"/>
    <lineage>
        <taxon>Eukaryota</taxon>
        <taxon>Metazoa</taxon>
        <taxon>Chordata</taxon>
        <taxon>Craniata</taxon>
        <taxon>Vertebrata</taxon>
        <taxon>Euteleostomi</taxon>
        <taxon>Mammalia</taxon>
        <taxon>Eutheria</taxon>
        <taxon>Laurasiatheria</taxon>
        <taxon>Chiroptera</taxon>
        <taxon>Yangochiroptera</taxon>
        <taxon>Vespertilionidae</taxon>
        <taxon>Pipistrellus</taxon>
    </lineage>
</organism>
<feature type="chain" id="PRO_5029779494" evidence="3">
    <location>
        <begin position="26"/>
        <end position="157"/>
    </location>
</feature>
<dbReference type="AlphaFoldDB" id="A0A7J8AA26"/>
<dbReference type="Pfam" id="PF05808">
    <property type="entry name" value="Podoplanin"/>
    <property type="match status" value="1"/>
</dbReference>
<feature type="compositionally biased region" description="Polar residues" evidence="1">
    <location>
        <begin position="84"/>
        <end position="105"/>
    </location>
</feature>
<reference evidence="4 5" key="1">
    <citation type="journal article" date="2020" name="Nature">
        <title>Six reference-quality genomes reveal evolution of bat adaptations.</title>
        <authorList>
            <person name="Jebb D."/>
            <person name="Huang Z."/>
            <person name="Pippel M."/>
            <person name="Hughes G.M."/>
            <person name="Lavrichenko K."/>
            <person name="Devanna P."/>
            <person name="Winkler S."/>
            <person name="Jermiin L.S."/>
            <person name="Skirmuntt E.C."/>
            <person name="Katzourakis A."/>
            <person name="Burkitt-Gray L."/>
            <person name="Ray D.A."/>
            <person name="Sullivan K.A.M."/>
            <person name="Roscito J.G."/>
            <person name="Kirilenko B.M."/>
            <person name="Davalos L.M."/>
            <person name="Corthals A.P."/>
            <person name="Power M.L."/>
            <person name="Jones G."/>
            <person name="Ransome R.D."/>
            <person name="Dechmann D.K.N."/>
            <person name="Locatelli A.G."/>
            <person name="Puechmaille S.J."/>
            <person name="Fedrigo O."/>
            <person name="Jarvis E.D."/>
            <person name="Hiller M."/>
            <person name="Vernes S.C."/>
            <person name="Myers E.W."/>
            <person name="Teeling E.C."/>
        </authorList>
    </citation>
    <scope>NUCLEOTIDE SEQUENCE [LARGE SCALE GENOMIC DNA]</scope>
    <source>
        <strain evidence="4">MPipKuh1</strain>
        <tissue evidence="4">Flight muscle</tissue>
    </source>
</reference>
<dbReference type="OrthoDB" id="9633724at2759"/>
<feature type="signal peptide" evidence="3">
    <location>
        <begin position="1"/>
        <end position="25"/>
    </location>
</feature>
<gene>
    <name evidence="4" type="ORF">mPipKuh1_013313</name>
</gene>
<dbReference type="GO" id="GO:0007165">
    <property type="term" value="P:signal transduction"/>
    <property type="evidence" value="ECO:0007669"/>
    <property type="project" value="TreeGrafter"/>
</dbReference>
<name>A0A7J8AA26_PIPKU</name>
<dbReference type="GO" id="GO:0030027">
    <property type="term" value="C:lamellipodium"/>
    <property type="evidence" value="ECO:0007669"/>
    <property type="project" value="TreeGrafter"/>
</dbReference>
<evidence type="ECO:0000256" key="2">
    <source>
        <dbReference type="SAM" id="Phobius"/>
    </source>
</evidence>
<keyword evidence="2" id="KW-0472">Membrane</keyword>
<dbReference type="GO" id="GO:0016477">
    <property type="term" value="P:cell migration"/>
    <property type="evidence" value="ECO:0007669"/>
    <property type="project" value="TreeGrafter"/>
</dbReference>